<dbReference type="GO" id="GO:0016779">
    <property type="term" value="F:nucleotidyltransferase activity"/>
    <property type="evidence" value="ECO:0007669"/>
    <property type="project" value="UniProtKB-KW"/>
</dbReference>
<gene>
    <name evidence="2" type="ORF">ACFQ04_17475</name>
</gene>
<dbReference type="Gene3D" id="3.40.50.720">
    <property type="entry name" value="NAD(P)-binding Rossmann-like Domain"/>
    <property type="match status" value="1"/>
</dbReference>
<evidence type="ECO:0000313" key="2">
    <source>
        <dbReference type="EMBL" id="MFD0927534.1"/>
    </source>
</evidence>
<comment type="caution">
    <text evidence="2">The sequence shown here is derived from an EMBL/GenBank/DDBJ whole genome shotgun (WGS) entry which is preliminary data.</text>
</comment>
<name>A0ABW3GAC1_9NOCA</name>
<dbReference type="EMBL" id="JBHTIL010000006">
    <property type="protein sequence ID" value="MFD0927534.1"/>
    <property type="molecule type" value="Genomic_DNA"/>
</dbReference>
<reference evidence="3" key="1">
    <citation type="journal article" date="2019" name="Int. J. Syst. Evol. Microbiol.">
        <title>The Global Catalogue of Microorganisms (GCM) 10K type strain sequencing project: providing services to taxonomists for standard genome sequencing and annotation.</title>
        <authorList>
            <consortium name="The Broad Institute Genomics Platform"/>
            <consortium name="The Broad Institute Genome Sequencing Center for Infectious Disease"/>
            <person name="Wu L."/>
            <person name="Ma J."/>
        </authorList>
    </citation>
    <scope>NUCLEOTIDE SEQUENCE [LARGE SCALE GENOMIC DNA]</scope>
    <source>
        <strain evidence="3">CCUG 50873</strain>
    </source>
</reference>
<keyword evidence="2" id="KW-0808">Transferase</keyword>
<dbReference type="SUPFAM" id="SSF69572">
    <property type="entry name" value="Activating enzymes of the ubiquitin-like proteins"/>
    <property type="match status" value="1"/>
</dbReference>
<dbReference type="InterPro" id="IPR045886">
    <property type="entry name" value="ThiF/MoeB/HesA"/>
</dbReference>
<dbReference type="Proteomes" id="UP001597068">
    <property type="component" value="Unassembled WGS sequence"/>
</dbReference>
<evidence type="ECO:0000313" key="3">
    <source>
        <dbReference type="Proteomes" id="UP001597068"/>
    </source>
</evidence>
<keyword evidence="2" id="KW-0548">Nucleotidyltransferase</keyword>
<dbReference type="PANTHER" id="PTHR43267:SF1">
    <property type="entry name" value="TRNA THREONYLCARBAMOYLADENOSINE DEHYDRATASE"/>
    <property type="match status" value="1"/>
</dbReference>
<dbReference type="InterPro" id="IPR035985">
    <property type="entry name" value="Ubiquitin-activating_enz"/>
</dbReference>
<keyword evidence="3" id="KW-1185">Reference proteome</keyword>
<dbReference type="PANTHER" id="PTHR43267">
    <property type="entry name" value="TRNA THREONYLCARBAMOYLADENOSINE DEHYDRATASE"/>
    <property type="match status" value="1"/>
</dbReference>
<sequence length="304" mass="33635">MTTPTVEIIKHRGTYNDDFYWERVDRNLGWLGENDEEARARQTALRDSVVGVAGAGGIGGSTTLRLIRMGVGTVKIADNDEFDTTNIQRQVGADLTHLGGNKAAVIGEMGAEISGDVSIDVFPEGITDATAQPFVDGCDLVLDQIDVYAVDAHYSLHEAFRRSERCKAIITVLTIGHAAYVFKYTKSSMQIEEVYGIPKRSGDDLSEAELRQLIGRIIPEQPDFPSREAFDRWWVDNRTVSIWAGTPPLCEGVLAERAALELMDFPGTEPLPVQPGYAILDTKSWTSKTHTGAWWNDPEHPRKD</sequence>
<evidence type="ECO:0000259" key="1">
    <source>
        <dbReference type="Pfam" id="PF00899"/>
    </source>
</evidence>
<protein>
    <submittedName>
        <fullName evidence="2">ThiF family adenylyltransferase</fullName>
    </submittedName>
</protein>
<organism evidence="2 3">
    <name type="scientific">Williamsia deligens</name>
    <dbReference type="NCBI Taxonomy" id="321325"/>
    <lineage>
        <taxon>Bacteria</taxon>
        <taxon>Bacillati</taxon>
        <taxon>Actinomycetota</taxon>
        <taxon>Actinomycetes</taxon>
        <taxon>Mycobacteriales</taxon>
        <taxon>Nocardiaceae</taxon>
        <taxon>Williamsia</taxon>
    </lineage>
</organism>
<feature type="domain" description="THIF-type NAD/FAD binding fold" evidence="1">
    <location>
        <begin position="40"/>
        <end position="157"/>
    </location>
</feature>
<dbReference type="InterPro" id="IPR000594">
    <property type="entry name" value="ThiF_NAD_FAD-bd"/>
</dbReference>
<accession>A0ABW3GAC1</accession>
<proteinExistence type="predicted"/>
<dbReference type="Pfam" id="PF00899">
    <property type="entry name" value="ThiF"/>
    <property type="match status" value="1"/>
</dbReference>
<dbReference type="RefSeq" id="WP_253649252.1">
    <property type="nucleotide sequence ID" value="NZ_BAAAMO010000001.1"/>
</dbReference>